<dbReference type="Proteomes" id="UP000265566">
    <property type="component" value="Chromosome 2"/>
</dbReference>
<reference evidence="2" key="1">
    <citation type="journal article" date="2018" name="Nat. Plants">
        <title>Whole-genome landscape of Medicago truncatula symbiotic genes.</title>
        <authorList>
            <person name="Pecrix Y."/>
            <person name="Staton S.E."/>
            <person name="Sallet E."/>
            <person name="Lelandais-Briere C."/>
            <person name="Moreau S."/>
            <person name="Carrere S."/>
            <person name="Blein T."/>
            <person name="Jardinaud M.F."/>
            <person name="Latrasse D."/>
            <person name="Zouine M."/>
            <person name="Zahm M."/>
            <person name="Kreplak J."/>
            <person name="Mayjonade B."/>
            <person name="Satge C."/>
            <person name="Perez M."/>
            <person name="Cauet S."/>
            <person name="Marande W."/>
            <person name="Chantry-Darmon C."/>
            <person name="Lopez-Roques C."/>
            <person name="Bouchez O."/>
            <person name="Berard A."/>
            <person name="Debelle F."/>
            <person name="Munos S."/>
            <person name="Bendahmane A."/>
            <person name="Berges H."/>
            <person name="Niebel A."/>
            <person name="Buitink J."/>
            <person name="Frugier F."/>
            <person name="Benhamed M."/>
            <person name="Crespi M."/>
            <person name="Gouzy J."/>
            <person name="Gamas P."/>
        </authorList>
    </citation>
    <scope>NUCLEOTIDE SEQUENCE [LARGE SCALE GENOMIC DNA]</scope>
    <source>
        <strain evidence="2">cv. Jemalong A17</strain>
    </source>
</reference>
<gene>
    <name evidence="1" type="ORF">MtrunA17_Chr2g0304971</name>
</gene>
<dbReference type="AlphaFoldDB" id="A0A396JCH9"/>
<accession>A0A396JCH9</accession>
<evidence type="ECO:0000313" key="2">
    <source>
        <dbReference type="Proteomes" id="UP000265566"/>
    </source>
</evidence>
<sequence length="119" mass="13626">MCGLRCELADITCHKLTTFGVSVRCLIAVALTTVSLSRLASIKGHVKMIVNKKEVQTSWRRVFTQLYDMFESKFSQMGFHIFIKYNVGGLQVSMWYSWVTFMVKEAKSPCNSNYCSEFS</sequence>
<proteinExistence type="predicted"/>
<organism evidence="1 2">
    <name type="scientific">Medicago truncatula</name>
    <name type="common">Barrel medic</name>
    <name type="synonym">Medicago tribuloides</name>
    <dbReference type="NCBI Taxonomy" id="3880"/>
    <lineage>
        <taxon>Eukaryota</taxon>
        <taxon>Viridiplantae</taxon>
        <taxon>Streptophyta</taxon>
        <taxon>Embryophyta</taxon>
        <taxon>Tracheophyta</taxon>
        <taxon>Spermatophyta</taxon>
        <taxon>Magnoliopsida</taxon>
        <taxon>eudicotyledons</taxon>
        <taxon>Gunneridae</taxon>
        <taxon>Pentapetalae</taxon>
        <taxon>rosids</taxon>
        <taxon>fabids</taxon>
        <taxon>Fabales</taxon>
        <taxon>Fabaceae</taxon>
        <taxon>Papilionoideae</taxon>
        <taxon>50 kb inversion clade</taxon>
        <taxon>NPAAA clade</taxon>
        <taxon>Hologalegina</taxon>
        <taxon>IRL clade</taxon>
        <taxon>Trifolieae</taxon>
        <taxon>Medicago</taxon>
    </lineage>
</organism>
<dbReference type="Gramene" id="rna9938">
    <property type="protein sequence ID" value="RHN74013.1"/>
    <property type="gene ID" value="gene9938"/>
</dbReference>
<comment type="caution">
    <text evidence="1">The sequence shown here is derived from an EMBL/GenBank/DDBJ whole genome shotgun (WGS) entry which is preliminary data.</text>
</comment>
<name>A0A396JCH9_MEDTR</name>
<evidence type="ECO:0000313" key="1">
    <source>
        <dbReference type="EMBL" id="RHN74013.1"/>
    </source>
</evidence>
<protein>
    <submittedName>
        <fullName evidence="1">Uncharacterized protein</fullName>
    </submittedName>
</protein>
<dbReference type="EMBL" id="PSQE01000002">
    <property type="protein sequence ID" value="RHN74013.1"/>
    <property type="molecule type" value="Genomic_DNA"/>
</dbReference>